<protein>
    <recommendedName>
        <fullName evidence="11">Mitochondrial import inner membrane translocase subunit TIM14</fullName>
    </recommendedName>
</protein>
<keyword evidence="12" id="KW-0732">Signal</keyword>
<dbReference type="InterPro" id="IPR036869">
    <property type="entry name" value="J_dom_sf"/>
</dbReference>
<keyword evidence="2" id="KW-0813">Transport</keyword>
<keyword evidence="3" id="KW-0812">Transmembrane</keyword>
<keyword evidence="8" id="KW-0472">Membrane</keyword>
<evidence type="ECO:0000256" key="11">
    <source>
        <dbReference type="ARBA" id="ARBA00040828"/>
    </source>
</evidence>
<dbReference type="Gene3D" id="1.10.287.110">
    <property type="entry name" value="DnaJ domain"/>
    <property type="match status" value="1"/>
</dbReference>
<feature type="signal peptide" evidence="12">
    <location>
        <begin position="1"/>
        <end position="17"/>
    </location>
</feature>
<dbReference type="PANTHER" id="PTHR12763">
    <property type="match status" value="1"/>
</dbReference>
<evidence type="ECO:0000256" key="1">
    <source>
        <dbReference type="ARBA" id="ARBA00004434"/>
    </source>
</evidence>
<evidence type="ECO:0000256" key="5">
    <source>
        <dbReference type="ARBA" id="ARBA00022927"/>
    </source>
</evidence>
<sequence>MSLVAIGLMVAAAGVVGRYALQAMKHMEPQVKQVFQSLPKSAFSGGYCRGGFEPKMTKREAALIPGVSPTANKGKIRDGGSPYIAAKISDAEDLLEGQAKKWSPGGVPVCVESGAQCNPRGRIVVPVDGAGAQAPESRPSGAVYTCFSAGLHPGDQGRFFSGTQTCILVAEAHGNRGGLHSFHFLIK</sequence>
<dbReference type="GO" id="GO:0001671">
    <property type="term" value="F:ATPase activator activity"/>
    <property type="evidence" value="ECO:0007669"/>
    <property type="project" value="TreeGrafter"/>
</dbReference>
<comment type="subcellular location">
    <subcellularLocation>
        <location evidence="1">Mitochondrion inner membrane</location>
        <topology evidence="1">Single-pass membrane protein</topology>
    </subcellularLocation>
</comment>
<dbReference type="Ensembl" id="ENSBMST00010022008.1">
    <property type="protein sequence ID" value="ENSBMSP00010019922.1"/>
    <property type="gene ID" value="ENSBMSG00010014518.1"/>
</dbReference>
<keyword evidence="9" id="KW-0143">Chaperone</keyword>
<dbReference type="GeneTree" id="ENSGT00940000154384"/>
<evidence type="ECO:0000256" key="12">
    <source>
        <dbReference type="SAM" id="SignalP"/>
    </source>
</evidence>
<organism evidence="13">
    <name type="scientific">Balaenoptera musculus</name>
    <name type="common">Blue whale</name>
    <dbReference type="NCBI Taxonomy" id="9771"/>
    <lineage>
        <taxon>Eukaryota</taxon>
        <taxon>Metazoa</taxon>
        <taxon>Chordata</taxon>
        <taxon>Craniata</taxon>
        <taxon>Vertebrata</taxon>
        <taxon>Euteleostomi</taxon>
        <taxon>Mammalia</taxon>
        <taxon>Eutheria</taxon>
        <taxon>Laurasiatheria</taxon>
        <taxon>Artiodactyla</taxon>
        <taxon>Whippomorpha</taxon>
        <taxon>Cetacea</taxon>
        <taxon>Mysticeti</taxon>
        <taxon>Balaenopteridae</taxon>
        <taxon>Balaenoptera</taxon>
    </lineage>
</organism>
<feature type="chain" id="PRO_5034177380" description="Mitochondrial import inner membrane translocase subunit TIM14" evidence="12">
    <location>
        <begin position="18"/>
        <end position="187"/>
    </location>
</feature>
<name>A0A8C0DF55_BALMU</name>
<dbReference type="AlphaFoldDB" id="A0A8C0DF55"/>
<reference evidence="13" key="1">
    <citation type="submission" date="2023-09" db="UniProtKB">
        <authorList>
            <consortium name="Ensembl"/>
        </authorList>
    </citation>
    <scope>IDENTIFICATION</scope>
</reference>
<accession>A0A8C0DF55</accession>
<evidence type="ECO:0000256" key="10">
    <source>
        <dbReference type="ARBA" id="ARBA00038105"/>
    </source>
</evidence>
<evidence type="ECO:0000256" key="2">
    <source>
        <dbReference type="ARBA" id="ARBA00022448"/>
    </source>
</evidence>
<keyword evidence="5" id="KW-0653">Protein transport</keyword>
<evidence type="ECO:0000256" key="8">
    <source>
        <dbReference type="ARBA" id="ARBA00023136"/>
    </source>
</evidence>
<evidence type="ECO:0000256" key="9">
    <source>
        <dbReference type="ARBA" id="ARBA00023186"/>
    </source>
</evidence>
<evidence type="ECO:0000313" key="13">
    <source>
        <dbReference type="Ensembl" id="ENSBMSP00010019922.1"/>
    </source>
</evidence>
<evidence type="ECO:0000256" key="6">
    <source>
        <dbReference type="ARBA" id="ARBA00022989"/>
    </source>
</evidence>
<dbReference type="PANTHER" id="PTHR12763:SF56">
    <property type="entry name" value="MITOCHONDRIAL IMPORT INNER MEMBRANE TRANSLOCASE SUBUNIT TIM14"/>
    <property type="match status" value="1"/>
</dbReference>
<keyword evidence="6" id="KW-1133">Transmembrane helix</keyword>
<keyword evidence="4" id="KW-0999">Mitochondrion inner membrane</keyword>
<proteinExistence type="inferred from homology"/>
<dbReference type="GO" id="GO:0001405">
    <property type="term" value="C:PAM complex, Tim23 associated import motor"/>
    <property type="evidence" value="ECO:0007669"/>
    <property type="project" value="TreeGrafter"/>
</dbReference>
<dbReference type="GO" id="GO:0030150">
    <property type="term" value="P:protein import into mitochondrial matrix"/>
    <property type="evidence" value="ECO:0007669"/>
    <property type="project" value="TreeGrafter"/>
</dbReference>
<evidence type="ECO:0000256" key="4">
    <source>
        <dbReference type="ARBA" id="ARBA00022792"/>
    </source>
</evidence>
<comment type="similarity">
    <text evidence="10">Belongs to the TIM14 family.</text>
</comment>
<evidence type="ECO:0000256" key="3">
    <source>
        <dbReference type="ARBA" id="ARBA00022692"/>
    </source>
</evidence>
<keyword evidence="7" id="KW-0496">Mitochondrion</keyword>
<evidence type="ECO:0000256" key="7">
    <source>
        <dbReference type="ARBA" id="ARBA00023128"/>
    </source>
</evidence>